<accession>A0A4Z2HCH6</accession>
<evidence type="ECO:0000313" key="1">
    <source>
        <dbReference type="EMBL" id="TNN63446.1"/>
    </source>
</evidence>
<sequence>MEWRGKEKQHTYMTPISRWPCEKYNVVEFLSVGQRQPSSHTRTPKEFGADGSLVIRRRVNGGLIVGEPCTRQR</sequence>
<dbReference type="AlphaFoldDB" id="A0A4Z2HCH6"/>
<gene>
    <name evidence="1" type="ORF">EYF80_026296</name>
</gene>
<name>A0A4Z2HCH6_9TELE</name>
<keyword evidence="2" id="KW-1185">Reference proteome</keyword>
<protein>
    <submittedName>
        <fullName evidence="1">Uncharacterized protein</fullName>
    </submittedName>
</protein>
<dbReference type="Proteomes" id="UP000314294">
    <property type="component" value="Unassembled WGS sequence"/>
</dbReference>
<comment type="caution">
    <text evidence="1">The sequence shown here is derived from an EMBL/GenBank/DDBJ whole genome shotgun (WGS) entry which is preliminary data.</text>
</comment>
<dbReference type="EMBL" id="SRLO01000272">
    <property type="protein sequence ID" value="TNN63446.1"/>
    <property type="molecule type" value="Genomic_DNA"/>
</dbReference>
<proteinExistence type="predicted"/>
<evidence type="ECO:0000313" key="2">
    <source>
        <dbReference type="Proteomes" id="UP000314294"/>
    </source>
</evidence>
<organism evidence="1 2">
    <name type="scientific">Liparis tanakae</name>
    <name type="common">Tanaka's snailfish</name>
    <dbReference type="NCBI Taxonomy" id="230148"/>
    <lineage>
        <taxon>Eukaryota</taxon>
        <taxon>Metazoa</taxon>
        <taxon>Chordata</taxon>
        <taxon>Craniata</taxon>
        <taxon>Vertebrata</taxon>
        <taxon>Euteleostomi</taxon>
        <taxon>Actinopterygii</taxon>
        <taxon>Neopterygii</taxon>
        <taxon>Teleostei</taxon>
        <taxon>Neoteleostei</taxon>
        <taxon>Acanthomorphata</taxon>
        <taxon>Eupercaria</taxon>
        <taxon>Perciformes</taxon>
        <taxon>Cottioidei</taxon>
        <taxon>Cottales</taxon>
        <taxon>Liparidae</taxon>
        <taxon>Liparis</taxon>
    </lineage>
</organism>
<reference evidence="1 2" key="1">
    <citation type="submission" date="2019-03" db="EMBL/GenBank/DDBJ databases">
        <title>First draft genome of Liparis tanakae, snailfish: a comprehensive survey of snailfish specific genes.</title>
        <authorList>
            <person name="Kim W."/>
            <person name="Song I."/>
            <person name="Jeong J.-H."/>
            <person name="Kim D."/>
            <person name="Kim S."/>
            <person name="Ryu S."/>
            <person name="Song J.Y."/>
            <person name="Lee S.K."/>
        </authorList>
    </citation>
    <scope>NUCLEOTIDE SEQUENCE [LARGE SCALE GENOMIC DNA]</scope>
    <source>
        <tissue evidence="1">Muscle</tissue>
    </source>
</reference>